<dbReference type="InterPro" id="IPR029068">
    <property type="entry name" value="Glyas_Bleomycin-R_OHBP_Dase"/>
</dbReference>
<dbReference type="EMBL" id="CP016282">
    <property type="protein sequence ID" value="ANP74473.1"/>
    <property type="molecule type" value="Genomic_DNA"/>
</dbReference>
<dbReference type="Proteomes" id="UP000092582">
    <property type="component" value="Chromosome 1"/>
</dbReference>
<dbReference type="SUPFAM" id="SSF54593">
    <property type="entry name" value="Glyoxalase/Bleomycin resistance protein/Dihydroxybiphenyl dioxygenase"/>
    <property type="match status" value="1"/>
</dbReference>
<gene>
    <name evidence="2" type="ORF">PA27867_3551</name>
</gene>
<evidence type="ECO:0000313" key="3">
    <source>
        <dbReference type="Proteomes" id="UP000092582"/>
    </source>
</evidence>
<dbReference type="AlphaFoldDB" id="A0A1B1BQ16"/>
<dbReference type="KEGG" id="cart:PA27867_3551"/>
<dbReference type="STRING" id="670052.PA27867_3551"/>
<keyword evidence="3" id="KW-1185">Reference proteome</keyword>
<dbReference type="InterPro" id="IPR037523">
    <property type="entry name" value="VOC_core"/>
</dbReference>
<dbReference type="Pfam" id="PF00903">
    <property type="entry name" value="Glyoxalase"/>
    <property type="match status" value="1"/>
</dbReference>
<protein>
    <submittedName>
        <fullName evidence="2">Glyoxalase</fullName>
    </submittedName>
</protein>
<feature type="domain" description="VOC" evidence="1">
    <location>
        <begin position="10"/>
        <end position="126"/>
    </location>
</feature>
<proteinExistence type="predicted"/>
<evidence type="ECO:0000313" key="2">
    <source>
        <dbReference type="EMBL" id="ANP74473.1"/>
    </source>
</evidence>
<organism evidence="2 3">
    <name type="scientific">Cryobacterium arcticum</name>
    <dbReference type="NCBI Taxonomy" id="670052"/>
    <lineage>
        <taxon>Bacteria</taxon>
        <taxon>Bacillati</taxon>
        <taxon>Actinomycetota</taxon>
        <taxon>Actinomycetes</taxon>
        <taxon>Micrococcales</taxon>
        <taxon>Microbacteriaceae</taxon>
        <taxon>Cryobacterium</taxon>
    </lineage>
</organism>
<evidence type="ECO:0000259" key="1">
    <source>
        <dbReference type="PROSITE" id="PS51819"/>
    </source>
</evidence>
<sequence length="150" mass="16316">MNASTGILRGMSNVSYWAADHAAATAWYTEMLGMPPYFQMPGYAEWRVGDYGHELGLIDARYAPQPWSDVPGGAVLNWHVDDIRVALDRLLELGATMREEIRERGEGFTTAAVLDPFGNVLGVMTNPHYLQVLADATPDGEAARAGHPAG</sequence>
<dbReference type="InterPro" id="IPR004360">
    <property type="entry name" value="Glyas_Fos-R_dOase_dom"/>
</dbReference>
<dbReference type="CDD" id="cd06587">
    <property type="entry name" value="VOC"/>
    <property type="match status" value="1"/>
</dbReference>
<name>A0A1B1BQ16_9MICO</name>
<reference evidence="2 3" key="1">
    <citation type="submission" date="2016-06" db="EMBL/GenBank/DDBJ databases">
        <title>Genome sequencing of Cryobacterium arcticum PAMC 27867.</title>
        <authorList>
            <person name="Lee J."/>
            <person name="Kim O.-S."/>
        </authorList>
    </citation>
    <scope>NUCLEOTIDE SEQUENCE [LARGE SCALE GENOMIC DNA]</scope>
    <source>
        <strain evidence="2 3">PAMC 27867</strain>
    </source>
</reference>
<dbReference type="Gene3D" id="3.10.180.10">
    <property type="entry name" value="2,3-Dihydroxybiphenyl 1,2-Dioxygenase, domain 1"/>
    <property type="match status" value="1"/>
</dbReference>
<dbReference type="PROSITE" id="PS51819">
    <property type="entry name" value="VOC"/>
    <property type="match status" value="1"/>
</dbReference>
<accession>A0A1B1BQ16</accession>
<dbReference type="RefSeq" id="WP_066598400.1">
    <property type="nucleotide sequence ID" value="NZ_CP016282.1"/>
</dbReference>